<sequence>MVVLMFQMYKQNVQQDVIDYIPLVMTTITLQPSPQQRANPAFNKEVFVDLMAAQIKTLSFLAYVVRMYQEMVAQHSNLMVKGLLGMLTICPLEVTHLRRELLIASRHIFSTDLRVKFVPYMERLFDENVLLGKGWTTHESLRPLAYSTLADLVHHVRQHLPFSDLARAVHLFSKNVHDETLQTNIQTMSCKLLLNLVECIRARSEEEKGQGRELLMRMLEVFVIKFKTIAKLQLPVLLSK</sequence>
<keyword evidence="2" id="KW-1185">Reference proteome</keyword>
<dbReference type="GO" id="GO:0006281">
    <property type="term" value="P:DNA repair"/>
    <property type="evidence" value="ECO:0007669"/>
    <property type="project" value="TreeGrafter"/>
</dbReference>
<evidence type="ECO:0008006" key="3">
    <source>
        <dbReference type="Google" id="ProtNLM"/>
    </source>
</evidence>
<protein>
    <recommendedName>
        <fullName evidence="3">Transformation/transcription domain-associated protein</fullName>
    </recommendedName>
</protein>
<dbReference type="GO" id="GO:0005634">
    <property type="term" value="C:nucleus"/>
    <property type="evidence" value="ECO:0007669"/>
    <property type="project" value="TreeGrafter"/>
</dbReference>
<dbReference type="GO" id="GO:0006355">
    <property type="term" value="P:regulation of DNA-templated transcription"/>
    <property type="evidence" value="ECO:0007669"/>
    <property type="project" value="TreeGrafter"/>
</dbReference>
<dbReference type="Pfam" id="PF20175">
    <property type="entry name" value="Tra1_central"/>
    <property type="match status" value="1"/>
</dbReference>
<comment type="caution">
    <text evidence="1">The sequence shown here is derived from an EMBL/GenBank/DDBJ whole genome shotgun (WGS) entry which is preliminary data.</text>
</comment>
<dbReference type="InterPro" id="IPR016024">
    <property type="entry name" value="ARM-type_fold"/>
</dbReference>
<gene>
    <name evidence="1" type="ORF">B7P43_G11089</name>
</gene>
<dbReference type="STRING" id="105785.A0A2J7RFD6"/>
<dbReference type="InterPro" id="IPR046807">
    <property type="entry name" value="Tra1_central"/>
</dbReference>
<organism evidence="1 2">
    <name type="scientific">Cryptotermes secundus</name>
    <dbReference type="NCBI Taxonomy" id="105785"/>
    <lineage>
        <taxon>Eukaryota</taxon>
        <taxon>Metazoa</taxon>
        <taxon>Ecdysozoa</taxon>
        <taxon>Arthropoda</taxon>
        <taxon>Hexapoda</taxon>
        <taxon>Insecta</taxon>
        <taxon>Pterygota</taxon>
        <taxon>Neoptera</taxon>
        <taxon>Polyneoptera</taxon>
        <taxon>Dictyoptera</taxon>
        <taxon>Blattodea</taxon>
        <taxon>Blattoidea</taxon>
        <taxon>Termitoidae</taxon>
        <taxon>Kalotermitidae</taxon>
        <taxon>Cryptotermitinae</taxon>
        <taxon>Cryptotermes</taxon>
    </lineage>
</organism>
<dbReference type="OrthoDB" id="5570127at2759"/>
<evidence type="ECO:0000313" key="1">
    <source>
        <dbReference type="EMBL" id="PNF39549.1"/>
    </source>
</evidence>
<dbReference type="PANTHER" id="PTHR11139">
    <property type="entry name" value="ATAXIA TELANGIECTASIA MUTATED ATM -RELATED"/>
    <property type="match status" value="1"/>
</dbReference>
<dbReference type="Proteomes" id="UP000235965">
    <property type="component" value="Unassembled WGS sequence"/>
</dbReference>
<name>A0A2J7RFD6_9NEOP</name>
<dbReference type="SUPFAM" id="SSF48371">
    <property type="entry name" value="ARM repeat"/>
    <property type="match status" value="1"/>
</dbReference>
<dbReference type="AlphaFoldDB" id="A0A2J7RFD6"/>
<dbReference type="InterPro" id="IPR050517">
    <property type="entry name" value="DDR_Repair_Kinase"/>
</dbReference>
<dbReference type="GO" id="GO:0000124">
    <property type="term" value="C:SAGA complex"/>
    <property type="evidence" value="ECO:0007669"/>
    <property type="project" value="TreeGrafter"/>
</dbReference>
<reference evidence="1 2" key="1">
    <citation type="submission" date="2017-12" db="EMBL/GenBank/DDBJ databases">
        <title>Hemimetabolous genomes reveal molecular basis of termite eusociality.</title>
        <authorList>
            <person name="Harrison M.C."/>
            <person name="Jongepier E."/>
            <person name="Robertson H.M."/>
            <person name="Arning N."/>
            <person name="Bitard-Feildel T."/>
            <person name="Chao H."/>
            <person name="Childers C.P."/>
            <person name="Dinh H."/>
            <person name="Doddapaneni H."/>
            <person name="Dugan S."/>
            <person name="Gowin J."/>
            <person name="Greiner C."/>
            <person name="Han Y."/>
            <person name="Hu H."/>
            <person name="Hughes D.S.T."/>
            <person name="Huylmans A.-K."/>
            <person name="Kemena C."/>
            <person name="Kremer L.P.M."/>
            <person name="Lee S.L."/>
            <person name="Lopez-Ezquerra A."/>
            <person name="Mallet L."/>
            <person name="Monroy-Kuhn J.M."/>
            <person name="Moser A."/>
            <person name="Murali S.C."/>
            <person name="Muzny D.M."/>
            <person name="Otani S."/>
            <person name="Piulachs M.-D."/>
            <person name="Poelchau M."/>
            <person name="Qu J."/>
            <person name="Schaub F."/>
            <person name="Wada-Katsumata A."/>
            <person name="Worley K.C."/>
            <person name="Xie Q."/>
            <person name="Ylla G."/>
            <person name="Poulsen M."/>
            <person name="Gibbs R.A."/>
            <person name="Schal C."/>
            <person name="Richards S."/>
            <person name="Belles X."/>
            <person name="Korb J."/>
            <person name="Bornberg-Bauer E."/>
        </authorList>
    </citation>
    <scope>NUCLEOTIDE SEQUENCE [LARGE SCALE GENOMIC DNA]</scope>
    <source>
        <tissue evidence="1">Whole body</tissue>
    </source>
</reference>
<dbReference type="GO" id="GO:0035267">
    <property type="term" value="C:NuA4 histone acetyltransferase complex"/>
    <property type="evidence" value="ECO:0007669"/>
    <property type="project" value="TreeGrafter"/>
</dbReference>
<feature type="non-terminal residue" evidence="1">
    <location>
        <position position="240"/>
    </location>
</feature>
<dbReference type="InParanoid" id="A0A2J7RFD6"/>
<dbReference type="PANTHER" id="PTHR11139:SF1">
    <property type="entry name" value="TRANSFORMATION_TRANSCRIPTION DOMAIN-ASSOCIATED PROTEIN"/>
    <property type="match status" value="1"/>
</dbReference>
<dbReference type="EMBL" id="NEVH01004413">
    <property type="protein sequence ID" value="PNF39549.1"/>
    <property type="molecule type" value="Genomic_DNA"/>
</dbReference>
<evidence type="ECO:0000313" key="2">
    <source>
        <dbReference type="Proteomes" id="UP000235965"/>
    </source>
</evidence>
<accession>A0A2J7RFD6</accession>
<proteinExistence type="predicted"/>